<dbReference type="PANTHER" id="PTHR31126:SF1">
    <property type="entry name" value="TYROSINE SPECIFIC PROTEIN PHOSPHATASES DOMAIN-CONTAINING PROTEIN"/>
    <property type="match status" value="1"/>
</dbReference>
<sequence>MELAPLTPVSLPRSIALDGTTNFRDLGGYAGADGRTVRWRKLFRSDHLAGLSSADLQALQALGVARAVDFRGVQERASQGYAWPFLEQQVLGIEPTVVQRALALVQQGHRLTADETVGLMQDTYRSFVIDNADRFARLFRLLQDSDQPLVFHCTAGKDRTGWAAALILLALGVSREAVREDYLLTNQLYRRPAELAAKAAQSVPQDILDVLWRVQMPFLDSAFALAEQHAGSMDRYLAEVLGVDAAARQRLAQRYLEG</sequence>
<dbReference type="Pfam" id="PF13350">
    <property type="entry name" value="Y_phosphatase3"/>
    <property type="match status" value="1"/>
</dbReference>
<keyword evidence="4" id="KW-1185">Reference proteome</keyword>
<proteinExistence type="inferred from homology"/>
<evidence type="ECO:0000256" key="1">
    <source>
        <dbReference type="ARBA" id="ARBA00009580"/>
    </source>
</evidence>
<dbReference type="PATRIC" id="fig|1457173.3.peg.517"/>
<feature type="domain" description="Tyrosine specific protein phosphatases" evidence="2">
    <location>
        <begin position="133"/>
        <end position="202"/>
    </location>
</feature>
<dbReference type="InterPro" id="IPR026893">
    <property type="entry name" value="Tyr/Ser_Pase_IphP-type"/>
</dbReference>
<dbReference type="STRING" id="225991.MA05_02480"/>
<comment type="caution">
    <text evidence="3">The sequence shown here is derived from an EMBL/GenBank/DDBJ whole genome shotgun (WGS) entry which is preliminary data.</text>
</comment>
<evidence type="ECO:0000259" key="2">
    <source>
        <dbReference type="PROSITE" id="PS50056"/>
    </source>
</evidence>
<dbReference type="PANTHER" id="PTHR31126">
    <property type="entry name" value="TYROSINE-PROTEIN PHOSPHATASE"/>
    <property type="match status" value="1"/>
</dbReference>
<dbReference type="PROSITE" id="PS50056">
    <property type="entry name" value="TYR_PHOSPHATASE_2"/>
    <property type="match status" value="1"/>
</dbReference>
<name>A0A014QEG3_9BURK</name>
<protein>
    <submittedName>
        <fullName evidence="3">Protein tyrosine phosphatase</fullName>
    </submittedName>
</protein>
<gene>
    <name evidence="3" type="ORF">AX13_07480</name>
</gene>
<dbReference type="EMBL" id="JBOK01000002">
    <property type="protein sequence ID" value="EXU81637.1"/>
    <property type="molecule type" value="Genomic_DNA"/>
</dbReference>
<dbReference type="RefSeq" id="WP_051519317.1">
    <property type="nucleotide sequence ID" value="NZ_JBOK01000002.1"/>
</dbReference>
<dbReference type="GO" id="GO:0004721">
    <property type="term" value="F:phosphoprotein phosphatase activity"/>
    <property type="evidence" value="ECO:0007669"/>
    <property type="project" value="InterPro"/>
</dbReference>
<dbReference type="InterPro" id="IPR029021">
    <property type="entry name" value="Prot-tyrosine_phosphatase-like"/>
</dbReference>
<accession>A0A014QEG3</accession>
<organism evidence="3 4">
    <name type="scientific">Comamonas aquatica DA1877</name>
    <dbReference type="NCBI Taxonomy" id="1457173"/>
    <lineage>
        <taxon>Bacteria</taxon>
        <taxon>Pseudomonadati</taxon>
        <taxon>Pseudomonadota</taxon>
        <taxon>Betaproteobacteria</taxon>
        <taxon>Burkholderiales</taxon>
        <taxon>Comamonadaceae</taxon>
        <taxon>Comamonas</taxon>
    </lineage>
</organism>
<dbReference type="PROSITE" id="PS00383">
    <property type="entry name" value="TYR_PHOSPHATASE_1"/>
    <property type="match status" value="1"/>
</dbReference>
<dbReference type="InterPro" id="IPR000387">
    <property type="entry name" value="Tyr_Pase_dom"/>
</dbReference>
<reference evidence="3 4" key="1">
    <citation type="submission" date="2014-01" db="EMBL/GenBank/DDBJ databases">
        <title>Interspecies Systems Biology Uncovers Metabolites Affecting C. elegans Gene Expression and Life History Traits.</title>
        <authorList>
            <person name="Watson E."/>
            <person name="Macneil L.T."/>
            <person name="Ritter A.D."/>
            <person name="Yilmaz L.S."/>
            <person name="Rosebrock A.P."/>
            <person name="Caudy A.A."/>
            <person name="Walhout A.J."/>
        </authorList>
    </citation>
    <scope>NUCLEOTIDE SEQUENCE [LARGE SCALE GENOMIC DNA]</scope>
    <source>
        <strain evidence="3 4">DA1877</strain>
    </source>
</reference>
<dbReference type="InterPro" id="IPR016130">
    <property type="entry name" value="Tyr_Pase_AS"/>
</dbReference>
<dbReference type="Gene3D" id="3.90.190.10">
    <property type="entry name" value="Protein tyrosine phosphatase superfamily"/>
    <property type="match status" value="1"/>
</dbReference>
<dbReference type="AlphaFoldDB" id="A0A014QEG3"/>
<dbReference type="SUPFAM" id="SSF52799">
    <property type="entry name" value="(Phosphotyrosine protein) phosphatases II"/>
    <property type="match status" value="1"/>
</dbReference>
<dbReference type="Proteomes" id="UP000020766">
    <property type="component" value="Unassembled WGS sequence"/>
</dbReference>
<comment type="similarity">
    <text evidence="1">Belongs to the protein-tyrosine phosphatase family.</text>
</comment>
<evidence type="ECO:0000313" key="3">
    <source>
        <dbReference type="EMBL" id="EXU81637.1"/>
    </source>
</evidence>
<evidence type="ECO:0000313" key="4">
    <source>
        <dbReference type="Proteomes" id="UP000020766"/>
    </source>
</evidence>